<dbReference type="Pfam" id="PF00261">
    <property type="entry name" value="Tropomyosin"/>
    <property type="match status" value="1"/>
</dbReference>
<protein>
    <submittedName>
        <fullName evidence="3">Uncharacterized protein</fullName>
    </submittedName>
</protein>
<proteinExistence type="predicted"/>
<dbReference type="EMBL" id="JARQWQ010000038">
    <property type="protein sequence ID" value="KAK2560018.1"/>
    <property type="molecule type" value="Genomic_DNA"/>
</dbReference>
<evidence type="ECO:0000313" key="4">
    <source>
        <dbReference type="Proteomes" id="UP001249851"/>
    </source>
</evidence>
<keyword evidence="4" id="KW-1185">Reference proteome</keyword>
<feature type="coiled-coil region" evidence="2">
    <location>
        <begin position="17"/>
        <end position="93"/>
    </location>
</feature>
<sequence length="257" mass="30983">MPWDAYESYKEAGIASRKLFHEKMTKLKRELKETEEKLNKYKDETTAARWREHNAKLKMRAMSEEMGEIEEKIRRIEDRIAQKNSRRKEIAEKYRENLRVKQVWEGFTSDIEQKMRELHEAQQHTMEVQRMNKGLSKVITVLEHKIEKAENRASKASDRAFVLRQKLAVHRHLTERRPERLAQPDEKTLAPMSEQEAKIMEMRKNLKDAVLRRREAEKKRCALQRKIDIMEQALQNYKRRNLEFQVSKRELLSSNFY</sequence>
<dbReference type="AlphaFoldDB" id="A0AAD9QEW6"/>
<evidence type="ECO:0000256" key="2">
    <source>
        <dbReference type="SAM" id="Coils"/>
    </source>
</evidence>
<name>A0AAD9QEW6_ACRCE</name>
<feature type="coiled-coil region" evidence="2">
    <location>
        <begin position="132"/>
        <end position="166"/>
    </location>
</feature>
<reference evidence="3" key="2">
    <citation type="journal article" date="2023" name="Science">
        <title>Genomic signatures of disease resistance in endangered staghorn corals.</title>
        <authorList>
            <person name="Vollmer S.V."/>
            <person name="Selwyn J.D."/>
            <person name="Despard B.A."/>
            <person name="Roesel C.L."/>
        </authorList>
    </citation>
    <scope>NUCLEOTIDE SEQUENCE</scope>
    <source>
        <strain evidence="3">K2</strain>
    </source>
</reference>
<accession>A0AAD9QEW6</accession>
<dbReference type="Proteomes" id="UP001249851">
    <property type="component" value="Unassembled WGS sequence"/>
</dbReference>
<gene>
    <name evidence="3" type="ORF">P5673_017603</name>
</gene>
<evidence type="ECO:0000256" key="1">
    <source>
        <dbReference type="ARBA" id="ARBA00023054"/>
    </source>
</evidence>
<dbReference type="InterPro" id="IPR000533">
    <property type="entry name" value="Tropomyosin"/>
</dbReference>
<evidence type="ECO:0000313" key="3">
    <source>
        <dbReference type="EMBL" id="KAK2560018.1"/>
    </source>
</evidence>
<organism evidence="3 4">
    <name type="scientific">Acropora cervicornis</name>
    <name type="common">Staghorn coral</name>
    <dbReference type="NCBI Taxonomy" id="6130"/>
    <lineage>
        <taxon>Eukaryota</taxon>
        <taxon>Metazoa</taxon>
        <taxon>Cnidaria</taxon>
        <taxon>Anthozoa</taxon>
        <taxon>Hexacorallia</taxon>
        <taxon>Scleractinia</taxon>
        <taxon>Astrocoeniina</taxon>
        <taxon>Acroporidae</taxon>
        <taxon>Acropora</taxon>
    </lineage>
</organism>
<reference evidence="3" key="1">
    <citation type="journal article" date="2023" name="G3 (Bethesda)">
        <title>Whole genome assembly and annotation of the endangered Caribbean coral Acropora cervicornis.</title>
        <authorList>
            <person name="Selwyn J.D."/>
            <person name="Vollmer S.V."/>
        </authorList>
    </citation>
    <scope>NUCLEOTIDE SEQUENCE</scope>
    <source>
        <strain evidence="3">K2</strain>
    </source>
</reference>
<feature type="coiled-coil region" evidence="2">
    <location>
        <begin position="192"/>
        <end position="219"/>
    </location>
</feature>
<dbReference type="SUPFAM" id="SSF57997">
    <property type="entry name" value="Tropomyosin"/>
    <property type="match status" value="1"/>
</dbReference>
<comment type="caution">
    <text evidence="3">The sequence shown here is derived from an EMBL/GenBank/DDBJ whole genome shotgun (WGS) entry which is preliminary data.</text>
</comment>
<keyword evidence="1 2" id="KW-0175">Coiled coil</keyword>